<feature type="region of interest" description="Disordered" evidence="1">
    <location>
        <begin position="61"/>
        <end position="80"/>
    </location>
</feature>
<keyword evidence="2" id="KW-0812">Transmembrane</keyword>
<accession>A0ABR9DNE6</accession>
<dbReference type="EMBL" id="JACXST010000004">
    <property type="protein sequence ID" value="MBD9363789.1"/>
    <property type="molecule type" value="Genomic_DNA"/>
</dbReference>
<evidence type="ECO:0000256" key="2">
    <source>
        <dbReference type="SAM" id="Phobius"/>
    </source>
</evidence>
<organism evidence="3 4">
    <name type="scientific">Methylomonas fluvii</name>
    <dbReference type="NCBI Taxonomy" id="1854564"/>
    <lineage>
        <taxon>Bacteria</taxon>
        <taxon>Pseudomonadati</taxon>
        <taxon>Pseudomonadota</taxon>
        <taxon>Gammaproteobacteria</taxon>
        <taxon>Methylococcales</taxon>
        <taxon>Methylococcaceae</taxon>
        <taxon>Methylomonas</taxon>
    </lineage>
</organism>
<dbReference type="Proteomes" id="UP000641152">
    <property type="component" value="Unassembled WGS sequence"/>
</dbReference>
<feature type="transmembrane region" description="Helical" evidence="2">
    <location>
        <begin position="34"/>
        <end position="55"/>
    </location>
</feature>
<gene>
    <name evidence="3" type="ORF">EBB_25505</name>
</gene>
<proteinExistence type="predicted"/>
<protein>
    <recommendedName>
        <fullName evidence="5">Zinc ribbon domain-containing protein</fullName>
    </recommendedName>
</protein>
<evidence type="ECO:0000313" key="4">
    <source>
        <dbReference type="Proteomes" id="UP000641152"/>
    </source>
</evidence>
<feature type="compositionally biased region" description="Polar residues" evidence="1">
    <location>
        <begin position="61"/>
        <end position="73"/>
    </location>
</feature>
<comment type="caution">
    <text evidence="3">The sequence shown here is derived from an EMBL/GenBank/DDBJ whole genome shotgun (WGS) entry which is preliminary data.</text>
</comment>
<sequence length="182" mass="20216">MAKLIKCKTCSNQISSAAPVCPHCGEKKNAGGCLGLDGCGTVFLIFLVIIGFFIYSSSNNPSDNQSGSATNEPAKQAKKERKDLDLAKPLYTTDKAIVCPTKVILDPKTDHERIKGLWGNIISRSEKVKEAGCEEWRAGTKIISPDLQEKIVIFKSPYNYQEYMTQRFELTNSEKGEVEYKE</sequence>
<reference evidence="3 4" key="1">
    <citation type="submission" date="2020-09" db="EMBL/GenBank/DDBJ databases">
        <title>Methylomonas albis sp. nov. and Methylomonas fluvii sp. nov.: Two cold-adapted methanotrophs from the River Elbe and an amended description of Methylovulum psychrotolerans strain Eb1.</title>
        <authorList>
            <person name="Bussmann I.K."/>
            <person name="Klings K.-W."/>
            <person name="Warnstedt J."/>
            <person name="Hoppert M."/>
            <person name="Saborowski A."/>
            <person name="Horn F."/>
            <person name="Liebner S."/>
        </authorList>
    </citation>
    <scope>NUCLEOTIDE SEQUENCE [LARGE SCALE GENOMIC DNA]</scope>
    <source>
        <strain evidence="3 4">EbB</strain>
    </source>
</reference>
<evidence type="ECO:0000256" key="1">
    <source>
        <dbReference type="SAM" id="MobiDB-lite"/>
    </source>
</evidence>
<keyword evidence="2" id="KW-0472">Membrane</keyword>
<name>A0ABR9DNE6_9GAMM</name>
<evidence type="ECO:0000313" key="3">
    <source>
        <dbReference type="EMBL" id="MBD9363789.1"/>
    </source>
</evidence>
<evidence type="ECO:0008006" key="5">
    <source>
        <dbReference type="Google" id="ProtNLM"/>
    </source>
</evidence>
<dbReference type="RefSeq" id="WP_192396501.1">
    <property type="nucleotide sequence ID" value="NZ_CAJHIU010000004.1"/>
</dbReference>
<keyword evidence="4" id="KW-1185">Reference proteome</keyword>
<keyword evidence="2" id="KW-1133">Transmembrane helix</keyword>